<reference evidence="1" key="2">
    <citation type="submission" date="2023-05" db="EMBL/GenBank/DDBJ databases">
        <authorList>
            <person name="Schelkunov M.I."/>
        </authorList>
    </citation>
    <scope>NUCLEOTIDE SEQUENCE</scope>
    <source>
        <strain evidence="1">Hsosn_3</strain>
        <tissue evidence="1">Leaf</tissue>
    </source>
</reference>
<dbReference type="Proteomes" id="UP001237642">
    <property type="component" value="Unassembled WGS sequence"/>
</dbReference>
<sequence length="129" mass="14488">MEETSHISVFKIQTSTSKVLHVNFSRRDQQVGTGIIRQRPDLELSGNVRETISLSRTAPLGAPPLCSKCRHRTPAFGKPPRWFSLAELDLATRGFSQANFLAEREVLSCCQHRNIVMLIGFCIEDGRGY</sequence>
<comment type="caution">
    <text evidence="1">The sequence shown here is derived from an EMBL/GenBank/DDBJ whole genome shotgun (WGS) entry which is preliminary data.</text>
</comment>
<proteinExistence type="predicted"/>
<organism evidence="1 2">
    <name type="scientific">Heracleum sosnowskyi</name>
    <dbReference type="NCBI Taxonomy" id="360622"/>
    <lineage>
        <taxon>Eukaryota</taxon>
        <taxon>Viridiplantae</taxon>
        <taxon>Streptophyta</taxon>
        <taxon>Embryophyta</taxon>
        <taxon>Tracheophyta</taxon>
        <taxon>Spermatophyta</taxon>
        <taxon>Magnoliopsida</taxon>
        <taxon>eudicotyledons</taxon>
        <taxon>Gunneridae</taxon>
        <taxon>Pentapetalae</taxon>
        <taxon>asterids</taxon>
        <taxon>campanulids</taxon>
        <taxon>Apiales</taxon>
        <taxon>Apiaceae</taxon>
        <taxon>Apioideae</taxon>
        <taxon>apioid superclade</taxon>
        <taxon>Tordylieae</taxon>
        <taxon>Tordyliinae</taxon>
        <taxon>Heracleum</taxon>
    </lineage>
</organism>
<evidence type="ECO:0000313" key="2">
    <source>
        <dbReference type="Proteomes" id="UP001237642"/>
    </source>
</evidence>
<reference evidence="1" key="1">
    <citation type="submission" date="2023-02" db="EMBL/GenBank/DDBJ databases">
        <title>Genome of toxic invasive species Heracleum sosnowskyi carries increased number of genes despite the absence of recent whole-genome duplications.</title>
        <authorList>
            <person name="Schelkunov M."/>
            <person name="Shtratnikova V."/>
            <person name="Makarenko M."/>
            <person name="Klepikova A."/>
            <person name="Omelchenko D."/>
            <person name="Novikova G."/>
            <person name="Obukhova E."/>
            <person name="Bogdanov V."/>
            <person name="Penin A."/>
            <person name="Logacheva M."/>
        </authorList>
    </citation>
    <scope>NUCLEOTIDE SEQUENCE</scope>
    <source>
        <strain evidence="1">Hsosn_3</strain>
        <tissue evidence="1">Leaf</tissue>
    </source>
</reference>
<accession>A0AAD8MM72</accession>
<dbReference type="Gene3D" id="1.10.510.10">
    <property type="entry name" value="Transferase(Phosphotransferase) domain 1"/>
    <property type="match status" value="1"/>
</dbReference>
<gene>
    <name evidence="1" type="ORF">POM88_028329</name>
</gene>
<protein>
    <recommendedName>
        <fullName evidence="3">Serine-threonine/tyrosine-protein kinase catalytic domain-containing protein</fullName>
    </recommendedName>
</protein>
<evidence type="ECO:0000313" key="1">
    <source>
        <dbReference type="EMBL" id="KAK1381585.1"/>
    </source>
</evidence>
<dbReference type="SUPFAM" id="SSF56112">
    <property type="entry name" value="Protein kinase-like (PK-like)"/>
    <property type="match status" value="1"/>
</dbReference>
<evidence type="ECO:0008006" key="3">
    <source>
        <dbReference type="Google" id="ProtNLM"/>
    </source>
</evidence>
<dbReference type="EMBL" id="JAUIZM010000006">
    <property type="protein sequence ID" value="KAK1381585.1"/>
    <property type="molecule type" value="Genomic_DNA"/>
</dbReference>
<dbReference type="InterPro" id="IPR011009">
    <property type="entry name" value="Kinase-like_dom_sf"/>
</dbReference>
<keyword evidence="2" id="KW-1185">Reference proteome</keyword>
<name>A0AAD8MM72_9APIA</name>
<dbReference type="AlphaFoldDB" id="A0AAD8MM72"/>